<dbReference type="GO" id="GO:0008198">
    <property type="term" value="F:ferrous iron binding"/>
    <property type="evidence" value="ECO:0007669"/>
    <property type="project" value="TreeGrafter"/>
</dbReference>
<dbReference type="PROSITE" id="PS51471">
    <property type="entry name" value="FE2OG_OXY"/>
    <property type="match status" value="1"/>
</dbReference>
<dbReference type="Pfam" id="PF13640">
    <property type="entry name" value="2OG-FeII_Oxy_3"/>
    <property type="match status" value="1"/>
</dbReference>
<dbReference type="GO" id="GO:0031543">
    <property type="term" value="F:peptidyl-proline dioxygenase activity"/>
    <property type="evidence" value="ECO:0007669"/>
    <property type="project" value="TreeGrafter"/>
</dbReference>
<reference evidence="8 9" key="1">
    <citation type="submission" date="2019-02" db="EMBL/GenBank/DDBJ databases">
        <title>Genome sequence of the sea-ice species Brumimicrobium glaciale.</title>
        <authorList>
            <person name="Bowman J.P."/>
        </authorList>
    </citation>
    <scope>NUCLEOTIDE SEQUENCE [LARGE SCALE GENOMIC DNA]</scope>
    <source>
        <strain evidence="8 9">IC156</strain>
    </source>
</reference>
<evidence type="ECO:0000256" key="1">
    <source>
        <dbReference type="ARBA" id="ARBA00001961"/>
    </source>
</evidence>
<sequence length="198" mass="23004">MDLLAQQDYVIIDQFFNSERLKSAHHFFEQKQEEGEFQKSAIGAAGTSKVINEIRGDYTYWLERERDTELAAIFEALDDVKTIFNRLLYLSLADYEFHLAHYPPGSFYKKHLDQFEGRKNRMISVIVYLNKGWKDGDGGELRIHPEGEDAIDITPLENRCVMFRSDTLFHEVLTSNTSRKSITGWMLYQPAVLPFLAL</sequence>
<name>A0A4Q4KJQ8_9FLAO</name>
<feature type="domain" description="Fe2OG dioxygenase" evidence="7">
    <location>
        <begin position="92"/>
        <end position="188"/>
    </location>
</feature>
<keyword evidence="2" id="KW-0479">Metal-binding</keyword>
<dbReference type="AlphaFoldDB" id="A0A4Q4KJQ8"/>
<dbReference type="Gene3D" id="2.60.120.620">
    <property type="entry name" value="q2cbj1_9rhob like domain"/>
    <property type="match status" value="1"/>
</dbReference>
<proteinExistence type="predicted"/>
<comment type="cofactor">
    <cofactor evidence="1">
        <name>L-ascorbate</name>
        <dbReference type="ChEBI" id="CHEBI:38290"/>
    </cofactor>
</comment>
<dbReference type="OrthoDB" id="9783171at2"/>
<gene>
    <name evidence="8" type="ORF">ERX46_12630</name>
</gene>
<evidence type="ECO:0000256" key="4">
    <source>
        <dbReference type="ARBA" id="ARBA00022964"/>
    </source>
</evidence>
<dbReference type="InterPro" id="IPR006620">
    <property type="entry name" value="Pro_4_hyd_alph"/>
</dbReference>
<comment type="caution">
    <text evidence="8">The sequence shown here is derived from an EMBL/GenBank/DDBJ whole genome shotgun (WGS) entry which is preliminary data.</text>
</comment>
<dbReference type="SMART" id="SM00702">
    <property type="entry name" value="P4Hc"/>
    <property type="match status" value="1"/>
</dbReference>
<evidence type="ECO:0000256" key="3">
    <source>
        <dbReference type="ARBA" id="ARBA00022896"/>
    </source>
</evidence>
<dbReference type="GO" id="GO:0031418">
    <property type="term" value="F:L-ascorbic acid binding"/>
    <property type="evidence" value="ECO:0007669"/>
    <property type="project" value="UniProtKB-KW"/>
</dbReference>
<evidence type="ECO:0000313" key="8">
    <source>
        <dbReference type="EMBL" id="RYM33080.1"/>
    </source>
</evidence>
<dbReference type="PANTHER" id="PTHR12907">
    <property type="entry name" value="EGL NINE HOMOLOG-RELATED"/>
    <property type="match status" value="1"/>
</dbReference>
<keyword evidence="6" id="KW-0408">Iron</keyword>
<protein>
    <submittedName>
        <fullName evidence="8">2OG-Fe(II) oxygenase</fullName>
    </submittedName>
</protein>
<evidence type="ECO:0000256" key="6">
    <source>
        <dbReference type="ARBA" id="ARBA00023004"/>
    </source>
</evidence>
<evidence type="ECO:0000256" key="5">
    <source>
        <dbReference type="ARBA" id="ARBA00023002"/>
    </source>
</evidence>
<accession>A0A4Q4KJQ8</accession>
<dbReference type="InterPro" id="IPR005123">
    <property type="entry name" value="Oxoglu/Fe-dep_dioxygenase_dom"/>
</dbReference>
<dbReference type="EMBL" id="SETE01000005">
    <property type="protein sequence ID" value="RYM33080.1"/>
    <property type="molecule type" value="Genomic_DNA"/>
</dbReference>
<keyword evidence="4" id="KW-0223">Dioxygenase</keyword>
<keyword evidence="9" id="KW-1185">Reference proteome</keyword>
<evidence type="ECO:0000256" key="2">
    <source>
        <dbReference type="ARBA" id="ARBA00022723"/>
    </source>
</evidence>
<organism evidence="8 9">
    <name type="scientific">Brumimicrobium glaciale</name>
    <dbReference type="NCBI Taxonomy" id="200475"/>
    <lineage>
        <taxon>Bacteria</taxon>
        <taxon>Pseudomonadati</taxon>
        <taxon>Bacteroidota</taxon>
        <taxon>Flavobacteriia</taxon>
        <taxon>Flavobacteriales</taxon>
        <taxon>Crocinitomicaceae</taxon>
        <taxon>Brumimicrobium</taxon>
    </lineage>
</organism>
<keyword evidence="5" id="KW-0560">Oxidoreductase</keyword>
<dbReference type="GO" id="GO:0071456">
    <property type="term" value="P:cellular response to hypoxia"/>
    <property type="evidence" value="ECO:0007669"/>
    <property type="project" value="TreeGrafter"/>
</dbReference>
<keyword evidence="3" id="KW-0847">Vitamin C</keyword>
<dbReference type="InterPro" id="IPR044862">
    <property type="entry name" value="Pro_4_hyd_alph_FE2OG_OXY"/>
</dbReference>
<evidence type="ECO:0000259" key="7">
    <source>
        <dbReference type="PROSITE" id="PS51471"/>
    </source>
</evidence>
<dbReference type="PANTHER" id="PTHR12907:SF26">
    <property type="entry name" value="HIF PROLYL HYDROXYLASE, ISOFORM C"/>
    <property type="match status" value="1"/>
</dbReference>
<dbReference type="Proteomes" id="UP000293952">
    <property type="component" value="Unassembled WGS sequence"/>
</dbReference>
<evidence type="ECO:0000313" key="9">
    <source>
        <dbReference type="Proteomes" id="UP000293952"/>
    </source>
</evidence>
<dbReference type="InterPro" id="IPR051559">
    <property type="entry name" value="HIF_prolyl_hydroxylases"/>
</dbReference>